<dbReference type="EMBL" id="DWUQ01000073">
    <property type="protein sequence ID" value="HJD44099.1"/>
    <property type="molecule type" value="Genomic_DNA"/>
</dbReference>
<feature type="domain" description="Carbohydrate kinase PfkB" evidence="3">
    <location>
        <begin position="2"/>
        <end position="300"/>
    </location>
</feature>
<evidence type="ECO:0000256" key="2">
    <source>
        <dbReference type="ARBA" id="ARBA00022777"/>
    </source>
</evidence>
<evidence type="ECO:0000313" key="4">
    <source>
        <dbReference type="EMBL" id="HJD44099.1"/>
    </source>
</evidence>
<gene>
    <name evidence="4" type="ORF">H9906_03620</name>
</gene>
<dbReference type="Pfam" id="PF00294">
    <property type="entry name" value="PfkB"/>
    <property type="match status" value="1"/>
</dbReference>
<dbReference type="PANTHER" id="PTHR10584:SF166">
    <property type="entry name" value="RIBOKINASE"/>
    <property type="match status" value="1"/>
</dbReference>
<dbReference type="SUPFAM" id="SSF53613">
    <property type="entry name" value="Ribokinase-like"/>
    <property type="match status" value="1"/>
</dbReference>
<dbReference type="InterPro" id="IPR029056">
    <property type="entry name" value="Ribokinase-like"/>
</dbReference>
<dbReference type="GO" id="GO:0016301">
    <property type="term" value="F:kinase activity"/>
    <property type="evidence" value="ECO:0007669"/>
    <property type="project" value="UniProtKB-KW"/>
</dbReference>
<name>A0A9D2RHL0_9BURK</name>
<evidence type="ECO:0000259" key="3">
    <source>
        <dbReference type="Pfam" id="PF00294"/>
    </source>
</evidence>
<protein>
    <submittedName>
        <fullName evidence="4">Carbohydrate kinase family protein</fullName>
    </submittedName>
</protein>
<comment type="caution">
    <text evidence="4">The sequence shown here is derived from an EMBL/GenBank/DDBJ whole genome shotgun (WGS) entry which is preliminary data.</text>
</comment>
<dbReference type="PANTHER" id="PTHR10584">
    <property type="entry name" value="SUGAR KINASE"/>
    <property type="match status" value="1"/>
</dbReference>
<keyword evidence="1" id="KW-0808">Transferase</keyword>
<accession>A0A9D2RHL0</accession>
<reference evidence="4" key="1">
    <citation type="journal article" date="2021" name="PeerJ">
        <title>Extensive microbial diversity within the chicken gut microbiome revealed by metagenomics and culture.</title>
        <authorList>
            <person name="Gilroy R."/>
            <person name="Ravi A."/>
            <person name="Getino M."/>
            <person name="Pursley I."/>
            <person name="Horton D.L."/>
            <person name="Alikhan N.F."/>
            <person name="Baker D."/>
            <person name="Gharbi K."/>
            <person name="Hall N."/>
            <person name="Watson M."/>
            <person name="Adriaenssens E.M."/>
            <person name="Foster-Nyarko E."/>
            <person name="Jarju S."/>
            <person name="Secka A."/>
            <person name="Antonio M."/>
            <person name="Oren A."/>
            <person name="Chaudhuri R.R."/>
            <person name="La Ragione R."/>
            <person name="Hildebrand F."/>
            <person name="Pallen M.J."/>
        </authorList>
    </citation>
    <scope>NUCLEOTIDE SEQUENCE</scope>
    <source>
        <strain evidence="4">9264</strain>
    </source>
</reference>
<dbReference type="InterPro" id="IPR011611">
    <property type="entry name" value="PfkB_dom"/>
</dbReference>
<sequence>MKVVTVGNVNLDVVVLESSAPRLPGDKNDVEAINLYAGGGAFNGAYSFRALGAEVEVASTVGADFEGEWLHNKLRSIGARDTCFNSHPNFATSKAVIQVQPQGRATVQAYRGASQDLQLPCLNALLDWADVLYVAPVAERAITKVLQALEQSSNSDLKVVVIPAAQGLHEQQAPLKQLLKRANVVCMNFVEAQLYLGRGELLPETEPTPAMTELIHELQTELDTNVVVTLVPAGCVFYDGERTHYQAAYPIARICSTIGAGDAFASTFSFHFLAQTHSVPECLALASRYSAAVLQAPGANLG</sequence>
<dbReference type="Gene3D" id="3.40.1190.20">
    <property type="match status" value="1"/>
</dbReference>
<dbReference type="Proteomes" id="UP000823889">
    <property type="component" value="Unassembled WGS sequence"/>
</dbReference>
<keyword evidence="2 4" id="KW-0418">Kinase</keyword>
<organism evidence="4 5">
    <name type="scientific">Candidatus Paenalcaligenes intestinipullorum</name>
    <dbReference type="NCBI Taxonomy" id="2838718"/>
    <lineage>
        <taxon>Bacteria</taxon>
        <taxon>Pseudomonadati</taxon>
        <taxon>Pseudomonadota</taxon>
        <taxon>Betaproteobacteria</taxon>
        <taxon>Burkholderiales</taxon>
        <taxon>Alcaligenaceae</taxon>
        <taxon>Paenalcaligenes</taxon>
    </lineage>
</organism>
<dbReference type="AlphaFoldDB" id="A0A9D2RHL0"/>
<reference evidence="4" key="2">
    <citation type="submission" date="2021-04" db="EMBL/GenBank/DDBJ databases">
        <authorList>
            <person name="Gilroy R."/>
        </authorList>
    </citation>
    <scope>NUCLEOTIDE SEQUENCE</scope>
    <source>
        <strain evidence="4">9264</strain>
    </source>
</reference>
<evidence type="ECO:0000256" key="1">
    <source>
        <dbReference type="ARBA" id="ARBA00022679"/>
    </source>
</evidence>
<proteinExistence type="predicted"/>
<evidence type="ECO:0000313" key="5">
    <source>
        <dbReference type="Proteomes" id="UP000823889"/>
    </source>
</evidence>